<evidence type="ECO:0000256" key="4">
    <source>
        <dbReference type="ARBA" id="ARBA00023136"/>
    </source>
</evidence>
<dbReference type="EMBL" id="CP024899">
    <property type="protein sequence ID" value="ATX66411.1"/>
    <property type="molecule type" value="Genomic_DNA"/>
</dbReference>
<dbReference type="KEGG" id="rbg:BG454_11775"/>
<gene>
    <name evidence="6" type="ORF">BG454_11775</name>
</gene>
<protein>
    <submittedName>
        <fullName evidence="6">Colicin V production CvpA</fullName>
    </submittedName>
</protein>
<evidence type="ECO:0000256" key="2">
    <source>
        <dbReference type="ARBA" id="ARBA00022692"/>
    </source>
</evidence>
<dbReference type="InterPro" id="IPR052719">
    <property type="entry name" value="CvpA-like"/>
</dbReference>
<dbReference type="AlphaFoldDB" id="A0A2K8KAD0"/>
<dbReference type="PANTHER" id="PTHR36926">
    <property type="entry name" value="COLICIN V PRODUCTION PROTEIN"/>
    <property type="match status" value="1"/>
</dbReference>
<keyword evidence="2 5" id="KW-0812">Transmembrane</keyword>
<dbReference type="Pfam" id="PF02674">
    <property type="entry name" value="Colicin_V"/>
    <property type="match status" value="1"/>
</dbReference>
<evidence type="ECO:0000256" key="1">
    <source>
        <dbReference type="ARBA" id="ARBA00004141"/>
    </source>
</evidence>
<dbReference type="InterPro" id="IPR003825">
    <property type="entry name" value="Colicin-V_CvpA"/>
</dbReference>
<feature type="transmembrane region" description="Helical" evidence="5">
    <location>
        <begin position="31"/>
        <end position="51"/>
    </location>
</feature>
<keyword evidence="3 5" id="KW-1133">Transmembrane helix</keyword>
<dbReference type="PANTHER" id="PTHR36926:SF1">
    <property type="entry name" value="COLICIN V PRODUCTION PROTEIN"/>
    <property type="match status" value="1"/>
</dbReference>
<accession>A0A2K8KAD0</accession>
<proteinExistence type="predicted"/>
<name>A0A2K8KAD0_9RHOB</name>
<sequence length="183" mass="19355">MEGFNIVDAGVAVVIIVSGILAYSRGFMREALAILGWVAAAVLAFIFAPAVQPLVREIPYLGSFLGDSCELTVIASFAVVFAVVLVLAALFTPLFSSFVRNSAIGGVDQGAGFLFGIARGILLVAIALLVFDRAVPQGSVEMVEQSRSASVFAQLSGNLNEAVPEDAPNWLVQKYEELVSNCR</sequence>
<dbReference type="RefSeq" id="WP_071480914.1">
    <property type="nucleotide sequence ID" value="NZ_CP024899.1"/>
</dbReference>
<dbReference type="Proteomes" id="UP000228948">
    <property type="component" value="Chromosome"/>
</dbReference>
<dbReference type="STRING" id="441209.GCA_001870665_02135"/>
<dbReference type="OrthoDB" id="9806894at2"/>
<evidence type="ECO:0000256" key="3">
    <source>
        <dbReference type="ARBA" id="ARBA00022989"/>
    </source>
</evidence>
<feature type="transmembrane region" description="Helical" evidence="5">
    <location>
        <begin position="6"/>
        <end position="24"/>
    </location>
</feature>
<evidence type="ECO:0000313" key="6">
    <source>
        <dbReference type="EMBL" id="ATX66411.1"/>
    </source>
</evidence>
<feature type="transmembrane region" description="Helical" evidence="5">
    <location>
        <begin position="71"/>
        <end position="99"/>
    </location>
</feature>
<organism evidence="6 7">
    <name type="scientific">Roseinatronobacter bogoriensis subsp. barguzinensis</name>
    <dbReference type="NCBI Taxonomy" id="441209"/>
    <lineage>
        <taxon>Bacteria</taxon>
        <taxon>Pseudomonadati</taxon>
        <taxon>Pseudomonadota</taxon>
        <taxon>Alphaproteobacteria</taxon>
        <taxon>Rhodobacterales</taxon>
        <taxon>Paracoccaceae</taxon>
        <taxon>Roseinatronobacter</taxon>
    </lineage>
</organism>
<dbReference type="GO" id="GO:0009403">
    <property type="term" value="P:toxin biosynthetic process"/>
    <property type="evidence" value="ECO:0007669"/>
    <property type="project" value="InterPro"/>
</dbReference>
<feature type="transmembrane region" description="Helical" evidence="5">
    <location>
        <begin position="111"/>
        <end position="131"/>
    </location>
</feature>
<keyword evidence="7" id="KW-1185">Reference proteome</keyword>
<evidence type="ECO:0000256" key="5">
    <source>
        <dbReference type="SAM" id="Phobius"/>
    </source>
</evidence>
<keyword evidence="4 5" id="KW-0472">Membrane</keyword>
<reference evidence="6 7" key="1">
    <citation type="submission" date="2017-11" db="EMBL/GenBank/DDBJ databases">
        <title>Revised Sequence and Annotation of the Rhodobaca barguzinensis strain alga05 Genome.</title>
        <authorList>
            <person name="Kopejtka K."/>
            <person name="Tomasch J.M."/>
            <person name="Bunk B."/>
            <person name="Koblizek M."/>
        </authorList>
    </citation>
    <scope>NUCLEOTIDE SEQUENCE [LARGE SCALE GENOMIC DNA]</scope>
    <source>
        <strain evidence="7">alga05</strain>
    </source>
</reference>
<dbReference type="GO" id="GO:0016020">
    <property type="term" value="C:membrane"/>
    <property type="evidence" value="ECO:0007669"/>
    <property type="project" value="UniProtKB-SubCell"/>
</dbReference>
<evidence type="ECO:0000313" key="7">
    <source>
        <dbReference type="Proteomes" id="UP000228948"/>
    </source>
</evidence>
<comment type="subcellular location">
    <subcellularLocation>
        <location evidence="1">Membrane</location>
        <topology evidence="1">Multi-pass membrane protein</topology>
    </subcellularLocation>
</comment>